<sequence length="240" mass="25319">MRLDSKSWPQAGMTGSSGQNGYNGATQHGEKITVLVAHADAIVSAGLAALLGANVDVDVRVAQDGAGLHGADVVILDHKAGMEHMRHAGSGHHGDTQARVLIVTQLDREWEVRTAMMAGVHGYLLQNSPADQLLTAVRTLGRGMRYLSADLSRCVADSFTRIGLTSRETDVLQLLAQGQCNKSIARELGIGVGTVKTHVKGLFDKLGATARTHAVVLATRRGLVGDYSNTAAAAREASQH</sequence>
<dbReference type="InterPro" id="IPR039420">
    <property type="entry name" value="WalR-like"/>
</dbReference>
<dbReference type="InterPro" id="IPR001789">
    <property type="entry name" value="Sig_transdc_resp-reg_receiver"/>
</dbReference>
<protein>
    <submittedName>
        <fullName evidence="6">Response regulator transcription factor</fullName>
    </submittedName>
</protein>
<evidence type="ECO:0000259" key="4">
    <source>
        <dbReference type="PROSITE" id="PS50043"/>
    </source>
</evidence>
<evidence type="ECO:0000256" key="1">
    <source>
        <dbReference type="ARBA" id="ARBA00023125"/>
    </source>
</evidence>
<dbReference type="SMART" id="SM00421">
    <property type="entry name" value="HTH_LUXR"/>
    <property type="match status" value="1"/>
</dbReference>
<dbReference type="InterPro" id="IPR000792">
    <property type="entry name" value="Tscrpt_reg_LuxR_C"/>
</dbReference>
<dbReference type="SUPFAM" id="SSF46894">
    <property type="entry name" value="C-terminal effector domain of the bipartite response regulators"/>
    <property type="match status" value="1"/>
</dbReference>
<evidence type="ECO:0000256" key="3">
    <source>
        <dbReference type="SAM" id="MobiDB-lite"/>
    </source>
</evidence>
<dbReference type="PRINTS" id="PR00038">
    <property type="entry name" value="HTHLUXR"/>
</dbReference>
<feature type="region of interest" description="Disordered" evidence="3">
    <location>
        <begin position="1"/>
        <end position="24"/>
    </location>
</feature>
<dbReference type="InterPro" id="IPR016032">
    <property type="entry name" value="Sig_transdc_resp-reg_C-effctor"/>
</dbReference>
<gene>
    <name evidence="6" type="ORF">SR858_08765</name>
</gene>
<dbReference type="RefSeq" id="WP_051120328.1">
    <property type="nucleotide sequence ID" value="NZ_CP140152.1"/>
</dbReference>
<feature type="domain" description="Response regulatory" evidence="5">
    <location>
        <begin position="33"/>
        <end position="141"/>
    </location>
</feature>
<name>A0ABZ0Y3J9_9BURK</name>
<feature type="modified residue" description="4-aspartylphosphate" evidence="2">
    <location>
        <position position="77"/>
    </location>
</feature>
<feature type="compositionally biased region" description="Polar residues" evidence="3">
    <location>
        <begin position="13"/>
        <end position="24"/>
    </location>
</feature>
<feature type="domain" description="HTH luxR-type" evidence="4">
    <location>
        <begin position="157"/>
        <end position="222"/>
    </location>
</feature>
<evidence type="ECO:0000256" key="2">
    <source>
        <dbReference type="PROSITE-ProRule" id="PRU00169"/>
    </source>
</evidence>
<dbReference type="PROSITE" id="PS50110">
    <property type="entry name" value="RESPONSE_REGULATORY"/>
    <property type="match status" value="1"/>
</dbReference>
<proteinExistence type="predicted"/>
<dbReference type="Pfam" id="PF00196">
    <property type="entry name" value="GerE"/>
    <property type="match status" value="1"/>
</dbReference>
<keyword evidence="1" id="KW-0238">DNA-binding</keyword>
<evidence type="ECO:0000313" key="6">
    <source>
        <dbReference type="EMBL" id="WQH06398.1"/>
    </source>
</evidence>
<dbReference type="PANTHER" id="PTHR43214:SF42">
    <property type="entry name" value="TRANSCRIPTIONAL REGULATORY PROTEIN DESR"/>
    <property type="match status" value="1"/>
</dbReference>
<keyword evidence="7" id="KW-1185">Reference proteome</keyword>
<dbReference type="GeneID" id="43164070"/>
<organism evidence="6 7">
    <name type="scientific">Duganella zoogloeoides</name>
    <dbReference type="NCBI Taxonomy" id="75659"/>
    <lineage>
        <taxon>Bacteria</taxon>
        <taxon>Pseudomonadati</taxon>
        <taxon>Pseudomonadota</taxon>
        <taxon>Betaproteobacteria</taxon>
        <taxon>Burkholderiales</taxon>
        <taxon>Oxalobacteraceae</taxon>
        <taxon>Telluria group</taxon>
        <taxon>Duganella</taxon>
    </lineage>
</organism>
<dbReference type="PROSITE" id="PS50043">
    <property type="entry name" value="HTH_LUXR_2"/>
    <property type="match status" value="1"/>
</dbReference>
<evidence type="ECO:0000313" key="7">
    <source>
        <dbReference type="Proteomes" id="UP001326110"/>
    </source>
</evidence>
<dbReference type="CDD" id="cd06170">
    <property type="entry name" value="LuxR_C_like"/>
    <property type="match status" value="1"/>
</dbReference>
<keyword evidence="2" id="KW-0597">Phosphoprotein</keyword>
<dbReference type="EMBL" id="CP140152">
    <property type="protein sequence ID" value="WQH06398.1"/>
    <property type="molecule type" value="Genomic_DNA"/>
</dbReference>
<dbReference type="PANTHER" id="PTHR43214">
    <property type="entry name" value="TWO-COMPONENT RESPONSE REGULATOR"/>
    <property type="match status" value="1"/>
</dbReference>
<dbReference type="Gene3D" id="3.40.50.2300">
    <property type="match status" value="1"/>
</dbReference>
<dbReference type="InterPro" id="IPR011006">
    <property type="entry name" value="CheY-like_superfamily"/>
</dbReference>
<reference evidence="6 7" key="1">
    <citation type="submission" date="2023-11" db="EMBL/GenBank/DDBJ databases">
        <title>MicrobeMod: A computational toolkit for identifying prokaryotic methylation and restriction-modification with nanopore sequencing.</title>
        <authorList>
            <person name="Crits-Christoph A."/>
            <person name="Kang S.C."/>
            <person name="Lee H."/>
            <person name="Ostrov N."/>
        </authorList>
    </citation>
    <scope>NUCLEOTIDE SEQUENCE [LARGE SCALE GENOMIC DNA]</scope>
    <source>
        <strain evidence="6 7">ATCC 25935</strain>
    </source>
</reference>
<dbReference type="SUPFAM" id="SSF52172">
    <property type="entry name" value="CheY-like"/>
    <property type="match status" value="1"/>
</dbReference>
<dbReference type="Proteomes" id="UP001326110">
    <property type="component" value="Chromosome"/>
</dbReference>
<accession>A0ABZ0Y3J9</accession>
<evidence type="ECO:0000259" key="5">
    <source>
        <dbReference type="PROSITE" id="PS50110"/>
    </source>
</evidence>